<dbReference type="EMBL" id="CM007906">
    <property type="protein sequence ID" value="OTF85458.1"/>
    <property type="molecule type" value="Genomic_DNA"/>
</dbReference>
<dbReference type="InParanoid" id="A0A251RLX1"/>
<evidence type="ECO:0000256" key="3">
    <source>
        <dbReference type="ARBA" id="ARBA00023125"/>
    </source>
</evidence>
<dbReference type="Gramene" id="mRNA:HanXRQr2_Chr16g0754231">
    <property type="protein sequence ID" value="mRNA:HanXRQr2_Chr16g0754231"/>
    <property type="gene ID" value="HanXRQr2_Chr16g0754231"/>
</dbReference>
<reference evidence="7 9" key="1">
    <citation type="journal article" date="2017" name="Nature">
        <title>The sunflower genome provides insights into oil metabolism, flowering and Asterid evolution.</title>
        <authorList>
            <person name="Badouin H."/>
            <person name="Gouzy J."/>
            <person name="Grassa C.J."/>
            <person name="Murat F."/>
            <person name="Staton S.E."/>
            <person name="Cottret L."/>
            <person name="Lelandais-Briere C."/>
            <person name="Owens G.L."/>
            <person name="Carrere S."/>
            <person name="Mayjonade B."/>
            <person name="Legrand L."/>
            <person name="Gill N."/>
            <person name="Kane N.C."/>
            <person name="Bowers J.E."/>
            <person name="Hubner S."/>
            <person name="Bellec A."/>
            <person name="Berard A."/>
            <person name="Berges H."/>
            <person name="Blanchet N."/>
            <person name="Boniface M.C."/>
            <person name="Brunel D."/>
            <person name="Catrice O."/>
            <person name="Chaidir N."/>
            <person name="Claudel C."/>
            <person name="Donnadieu C."/>
            <person name="Faraut T."/>
            <person name="Fievet G."/>
            <person name="Helmstetter N."/>
            <person name="King M."/>
            <person name="Knapp S.J."/>
            <person name="Lai Z."/>
            <person name="Le Paslier M.C."/>
            <person name="Lippi Y."/>
            <person name="Lorenzon L."/>
            <person name="Mandel J.R."/>
            <person name="Marage G."/>
            <person name="Marchand G."/>
            <person name="Marquand E."/>
            <person name="Bret-Mestries E."/>
            <person name="Morien E."/>
            <person name="Nambeesan S."/>
            <person name="Nguyen T."/>
            <person name="Pegot-Espagnet P."/>
            <person name="Pouilly N."/>
            <person name="Raftis F."/>
            <person name="Sallet E."/>
            <person name="Schiex T."/>
            <person name="Thomas J."/>
            <person name="Vandecasteele C."/>
            <person name="Vares D."/>
            <person name="Vear F."/>
            <person name="Vautrin S."/>
            <person name="Crespi M."/>
            <person name="Mangin B."/>
            <person name="Burke J.M."/>
            <person name="Salse J."/>
            <person name="Munos S."/>
            <person name="Vincourt P."/>
            <person name="Rieseberg L.H."/>
            <person name="Langlade N.B."/>
        </authorList>
    </citation>
    <scope>NUCLEOTIDE SEQUENCE [LARGE SCALE GENOMIC DNA]</scope>
    <source>
        <strain evidence="9">cv. SF193</strain>
        <tissue evidence="7">Leaves</tissue>
    </source>
</reference>
<dbReference type="GO" id="GO:0003677">
    <property type="term" value="F:DNA binding"/>
    <property type="evidence" value="ECO:0007669"/>
    <property type="project" value="UniProtKB-KW"/>
</dbReference>
<keyword evidence="4" id="KW-0804">Transcription</keyword>
<keyword evidence="3 8" id="KW-0238">DNA-binding</keyword>
<name>A0A251RLX1_HELAN</name>
<evidence type="ECO:0000256" key="4">
    <source>
        <dbReference type="ARBA" id="ARBA00023163"/>
    </source>
</evidence>
<proteinExistence type="predicted"/>
<comment type="subcellular location">
    <subcellularLocation>
        <location evidence="1">Nucleus</location>
    </subcellularLocation>
</comment>
<sequence>MFTISSKSSESVFQKVQLVVVLIMADHSDDEVIEISRDQFVQTVDEALRKEYGFFFSHEEPNVPQDSCIPQKDTITIEGSGNTSKVKQHEVQCTSKAFISEGSQSHTEDAKENIDSVGSSKYKKRVDGDSCAQNTIPEDPEVLNFTRKGEYRLRLPVGVSKRAGFTKKLHTLNIENMQGQVTTYEVKPERNGKALRYSVIDWPVFMAENNLNDGDMLDFTYVNSKKTVILKNVRHV</sequence>
<organism evidence="8 9">
    <name type="scientific">Helianthus annuus</name>
    <name type="common">Common sunflower</name>
    <dbReference type="NCBI Taxonomy" id="4232"/>
    <lineage>
        <taxon>Eukaryota</taxon>
        <taxon>Viridiplantae</taxon>
        <taxon>Streptophyta</taxon>
        <taxon>Embryophyta</taxon>
        <taxon>Tracheophyta</taxon>
        <taxon>Spermatophyta</taxon>
        <taxon>Magnoliopsida</taxon>
        <taxon>eudicotyledons</taxon>
        <taxon>Gunneridae</taxon>
        <taxon>Pentapetalae</taxon>
        <taxon>asterids</taxon>
        <taxon>campanulids</taxon>
        <taxon>Asterales</taxon>
        <taxon>Asteraceae</taxon>
        <taxon>Asteroideae</taxon>
        <taxon>Heliantheae alliance</taxon>
        <taxon>Heliantheae</taxon>
        <taxon>Helianthus</taxon>
    </lineage>
</organism>
<accession>A0A251RLX1</accession>
<evidence type="ECO:0000313" key="9">
    <source>
        <dbReference type="Proteomes" id="UP000215914"/>
    </source>
</evidence>
<evidence type="ECO:0000313" key="7">
    <source>
        <dbReference type="EMBL" id="KAF5760500.1"/>
    </source>
</evidence>
<dbReference type="AlphaFoldDB" id="A0A251RLX1"/>
<reference evidence="7" key="3">
    <citation type="submission" date="2020-06" db="EMBL/GenBank/DDBJ databases">
        <title>Helianthus annuus Genome sequencing and assembly Release 2.</title>
        <authorList>
            <person name="Gouzy J."/>
            <person name="Langlade N."/>
            <person name="Munos S."/>
        </authorList>
    </citation>
    <scope>NUCLEOTIDE SEQUENCE</scope>
    <source>
        <tissue evidence="7">Leaves</tissue>
    </source>
</reference>
<protein>
    <submittedName>
        <fullName evidence="8">Putative DNA-binding pseudobarrel domain-containing protein</fullName>
    </submittedName>
    <submittedName>
        <fullName evidence="7">Transcription factor B3-Domain family</fullName>
    </submittedName>
</protein>
<keyword evidence="2" id="KW-0805">Transcription regulation</keyword>
<evidence type="ECO:0000256" key="2">
    <source>
        <dbReference type="ARBA" id="ARBA00023015"/>
    </source>
</evidence>
<dbReference type="InterPro" id="IPR015300">
    <property type="entry name" value="DNA-bd_pseudobarrel_sf"/>
</dbReference>
<reference evidence="8" key="2">
    <citation type="submission" date="2017-02" db="EMBL/GenBank/DDBJ databases">
        <title>Sunflower complete genome.</title>
        <authorList>
            <person name="Langlade N."/>
            <person name="Munos S."/>
        </authorList>
    </citation>
    <scope>NUCLEOTIDE SEQUENCE [LARGE SCALE GENOMIC DNA]</scope>
    <source>
        <tissue evidence="8">Leaves</tissue>
    </source>
</reference>
<dbReference type="Proteomes" id="UP000215914">
    <property type="component" value="Chromosome 17"/>
</dbReference>
<feature type="region of interest" description="Disordered" evidence="6">
    <location>
        <begin position="101"/>
        <end position="121"/>
    </location>
</feature>
<evidence type="ECO:0000256" key="5">
    <source>
        <dbReference type="ARBA" id="ARBA00023242"/>
    </source>
</evidence>
<dbReference type="EMBL" id="MNCJ02000331">
    <property type="protein sequence ID" value="KAF5760500.1"/>
    <property type="molecule type" value="Genomic_DNA"/>
</dbReference>
<evidence type="ECO:0000256" key="6">
    <source>
        <dbReference type="SAM" id="MobiDB-lite"/>
    </source>
</evidence>
<dbReference type="Gene3D" id="2.40.330.10">
    <property type="entry name" value="DNA-binding pseudobarrel domain"/>
    <property type="match status" value="1"/>
</dbReference>
<gene>
    <name evidence="8" type="ORF">HannXRQ_Chr17g0540161</name>
    <name evidence="7" type="ORF">HanXRQr2_Chr16g0754231</name>
</gene>
<keyword evidence="5" id="KW-0539">Nucleus</keyword>
<keyword evidence="9" id="KW-1185">Reference proteome</keyword>
<dbReference type="GO" id="GO:0005634">
    <property type="term" value="C:nucleus"/>
    <property type="evidence" value="ECO:0007669"/>
    <property type="project" value="UniProtKB-SubCell"/>
</dbReference>
<evidence type="ECO:0000313" key="8">
    <source>
        <dbReference type="EMBL" id="OTF85458.1"/>
    </source>
</evidence>
<dbReference type="SUPFAM" id="SSF101936">
    <property type="entry name" value="DNA-binding pseudobarrel domain"/>
    <property type="match status" value="1"/>
</dbReference>
<evidence type="ECO:0000256" key="1">
    <source>
        <dbReference type="ARBA" id="ARBA00004123"/>
    </source>
</evidence>